<feature type="transmembrane region" description="Helical" evidence="1">
    <location>
        <begin position="46"/>
        <end position="64"/>
    </location>
</feature>
<protein>
    <submittedName>
        <fullName evidence="2">Uncharacterized protein</fullName>
    </submittedName>
</protein>
<organism evidence="2 3">
    <name type="scientific">Kitasatospora putterlickiae</name>
    <dbReference type="NCBI Taxonomy" id="221725"/>
    <lineage>
        <taxon>Bacteria</taxon>
        <taxon>Bacillati</taxon>
        <taxon>Actinomycetota</taxon>
        <taxon>Actinomycetes</taxon>
        <taxon>Kitasatosporales</taxon>
        <taxon>Streptomycetaceae</taxon>
        <taxon>Kitasatospora</taxon>
    </lineage>
</organism>
<comment type="caution">
    <text evidence="2">The sequence shown here is derived from an EMBL/GenBank/DDBJ whole genome shotgun (WGS) entry which is preliminary data.</text>
</comment>
<keyword evidence="3" id="KW-1185">Reference proteome</keyword>
<evidence type="ECO:0000313" key="3">
    <source>
        <dbReference type="Proteomes" id="UP001499863"/>
    </source>
</evidence>
<gene>
    <name evidence="2" type="ORF">GCM10009639_61080</name>
</gene>
<dbReference type="Proteomes" id="UP001499863">
    <property type="component" value="Unassembled WGS sequence"/>
</dbReference>
<dbReference type="RefSeq" id="WP_344343438.1">
    <property type="nucleotide sequence ID" value="NZ_BAAAKJ010000384.1"/>
</dbReference>
<evidence type="ECO:0000313" key="2">
    <source>
        <dbReference type="EMBL" id="GAA1410252.1"/>
    </source>
</evidence>
<dbReference type="EMBL" id="BAAAKJ010000384">
    <property type="protein sequence ID" value="GAA1410252.1"/>
    <property type="molecule type" value="Genomic_DNA"/>
</dbReference>
<sequence>MKNFLGFVSFVLVVGGLSGLLSDHLWDLHIFGFVRFLVPADHQTVGYFVMIGVGVLLAVGTELLDRRGAKD</sequence>
<name>A0ABP4J8R7_9ACTN</name>
<keyword evidence="1" id="KW-0472">Membrane</keyword>
<proteinExistence type="predicted"/>
<keyword evidence="1" id="KW-1133">Transmembrane helix</keyword>
<accession>A0ABP4J8R7</accession>
<evidence type="ECO:0000256" key="1">
    <source>
        <dbReference type="SAM" id="Phobius"/>
    </source>
</evidence>
<reference evidence="3" key="1">
    <citation type="journal article" date="2019" name="Int. J. Syst. Evol. Microbiol.">
        <title>The Global Catalogue of Microorganisms (GCM) 10K type strain sequencing project: providing services to taxonomists for standard genome sequencing and annotation.</title>
        <authorList>
            <consortium name="The Broad Institute Genomics Platform"/>
            <consortium name="The Broad Institute Genome Sequencing Center for Infectious Disease"/>
            <person name="Wu L."/>
            <person name="Ma J."/>
        </authorList>
    </citation>
    <scope>NUCLEOTIDE SEQUENCE [LARGE SCALE GENOMIC DNA]</scope>
    <source>
        <strain evidence="3">JCM 12393</strain>
    </source>
</reference>
<keyword evidence="1" id="KW-0812">Transmembrane</keyword>